<dbReference type="AlphaFoldDB" id="A0A654U3T5"/>
<dbReference type="Proteomes" id="UP000039021">
    <property type="component" value="Unassembled WGS sequence"/>
</dbReference>
<dbReference type="Proteomes" id="UP000046680">
    <property type="component" value="Unassembled WGS sequence"/>
</dbReference>
<evidence type="ECO:0000313" key="3">
    <source>
        <dbReference type="Proteomes" id="UP000039021"/>
    </source>
</evidence>
<sequence>MEDLLPQWLKVRGGPFGVVVFSFEVGDYFRAVLVAQPFIWVDKDVAVVLPAGLHPLGHGR</sequence>
<organism evidence="1 4">
    <name type="scientific">Mycobacterium tuberculosis</name>
    <dbReference type="NCBI Taxonomy" id="1773"/>
    <lineage>
        <taxon>Bacteria</taxon>
        <taxon>Bacillati</taxon>
        <taxon>Actinomycetota</taxon>
        <taxon>Actinomycetes</taxon>
        <taxon>Mycobacteriales</taxon>
        <taxon>Mycobacteriaceae</taxon>
        <taxon>Mycobacterium</taxon>
        <taxon>Mycobacterium tuberculosis complex</taxon>
    </lineage>
</organism>
<dbReference type="EMBL" id="CGCX01001314">
    <property type="protein sequence ID" value="CFR92603.1"/>
    <property type="molecule type" value="Genomic_DNA"/>
</dbReference>
<evidence type="ECO:0000313" key="2">
    <source>
        <dbReference type="EMBL" id="COX41501.1"/>
    </source>
</evidence>
<evidence type="ECO:0000313" key="4">
    <source>
        <dbReference type="Proteomes" id="UP000046680"/>
    </source>
</evidence>
<protein>
    <submittedName>
        <fullName evidence="1">Uncharacterized protein</fullName>
    </submittedName>
</protein>
<proteinExistence type="predicted"/>
<evidence type="ECO:0000313" key="1">
    <source>
        <dbReference type="EMBL" id="CFR92603.1"/>
    </source>
</evidence>
<name>A0A654U3T5_MYCTX</name>
<accession>A0A654U3T5</accession>
<reference evidence="2" key="2">
    <citation type="submission" date="2015-03" db="EMBL/GenBank/DDBJ databases">
        <authorList>
            <consortium name="Pathogen Informatics"/>
            <person name="Murphy D."/>
        </authorList>
    </citation>
    <scope>NUCLEOTIDE SEQUENCE</scope>
    <source>
        <strain evidence="2">N09902308</strain>
    </source>
</reference>
<dbReference type="EMBL" id="CSBK01000452">
    <property type="protein sequence ID" value="COX41501.1"/>
    <property type="molecule type" value="Genomic_DNA"/>
</dbReference>
<reference evidence="3 4" key="1">
    <citation type="submission" date="2015-03" db="EMBL/GenBank/DDBJ databases">
        <authorList>
            <consortium name="Pathogen Informatics"/>
        </authorList>
    </citation>
    <scope>NUCLEOTIDE SEQUENCE [LARGE SCALE GENOMIC DNA]</scope>
    <source>
        <strain evidence="1 4">C09601061</strain>
        <strain evidence="3">N09902308</strain>
    </source>
</reference>
<gene>
    <name evidence="1" type="ORF">ERS007657_03007</name>
    <name evidence="2" type="ORF">ERS007739_01254</name>
</gene>